<dbReference type="Gene3D" id="2.80.10.50">
    <property type="match status" value="1"/>
</dbReference>
<dbReference type="CDD" id="cd00161">
    <property type="entry name" value="beta-trefoil_Ricin-like"/>
    <property type="match status" value="1"/>
</dbReference>
<dbReference type="PROSITE" id="PS50231">
    <property type="entry name" value="RICIN_B_LECTIN"/>
    <property type="match status" value="1"/>
</dbReference>
<feature type="signal peptide" evidence="1">
    <location>
        <begin position="1"/>
        <end position="28"/>
    </location>
</feature>
<dbReference type="RefSeq" id="WP_038513868.1">
    <property type="nucleotide sequence ID" value="NZ_CP008953.1"/>
</dbReference>
<accession>A0A075V2F9</accession>
<organism evidence="3 4">
    <name type="scientific">Amycolatopsis japonica</name>
    <dbReference type="NCBI Taxonomy" id="208439"/>
    <lineage>
        <taxon>Bacteria</taxon>
        <taxon>Bacillati</taxon>
        <taxon>Actinomycetota</taxon>
        <taxon>Actinomycetes</taxon>
        <taxon>Pseudonocardiales</taxon>
        <taxon>Pseudonocardiaceae</taxon>
        <taxon>Amycolatopsis</taxon>
        <taxon>Amycolatopsis japonica group</taxon>
    </lineage>
</organism>
<gene>
    <name evidence="3" type="ORF">AJAP_20045</name>
</gene>
<dbReference type="Pfam" id="PF14200">
    <property type="entry name" value="RicinB_lectin_2"/>
    <property type="match status" value="1"/>
</dbReference>
<keyword evidence="1" id="KW-0732">Signal</keyword>
<evidence type="ECO:0000256" key="1">
    <source>
        <dbReference type="SAM" id="SignalP"/>
    </source>
</evidence>
<dbReference type="eggNOG" id="COG3693">
    <property type="taxonomic scope" value="Bacteria"/>
</dbReference>
<dbReference type="InterPro" id="IPR035992">
    <property type="entry name" value="Ricin_B-like_lectins"/>
</dbReference>
<dbReference type="AlphaFoldDB" id="A0A075V2F9"/>
<dbReference type="KEGG" id="aja:AJAP_20045"/>
<dbReference type="STRING" id="208439.AJAP_20045"/>
<proteinExistence type="predicted"/>
<reference evidence="3 4" key="1">
    <citation type="journal article" date="2014" name="J. Biotechnol.">
        <title>Complete genome sequence of the actinobacterium Amycolatopsis japonica MG417-CF17(T) (=DSM 44213T) producing (S,S)-N,N'-ethylenediaminedisuccinic acid.</title>
        <authorList>
            <person name="Stegmann E."/>
            <person name="Albersmeier A."/>
            <person name="Spohn M."/>
            <person name="Gert H."/>
            <person name="Weber T."/>
            <person name="Wohlleben W."/>
            <person name="Kalinowski J."/>
            <person name="Ruckert C."/>
        </authorList>
    </citation>
    <scope>NUCLEOTIDE SEQUENCE [LARGE SCALE GENOMIC DNA]</scope>
    <source>
        <strain evidence="4">MG417-CF17 (DSM 44213)</strain>
    </source>
</reference>
<sequence length="212" mass="22915">MTKMKRLAGIIAAAAGVLTLVTAPAATAAPKPTGDGFNTVTVHGMKLIPVKRTSTGARTQAAGVADADMYLIPSGLNPNKCWDADLNTINRNGTKMQLWDCNLNADHQAFYITDNPEGYSRFQNVASGRYLDADLNSINRNGTIVQLWDFIAGAKNQWWSGTVNPEGYVRFQSPASGRYLTAEGNSSTNGTRLQLWSFIAGGRSQWWGDTPA</sequence>
<keyword evidence="4" id="KW-1185">Reference proteome</keyword>
<dbReference type="HOGENOM" id="CLU_1413535_0_0_11"/>
<feature type="chain" id="PRO_5038988573" description="Ricin B lectin domain-containing protein" evidence="1">
    <location>
        <begin position="29"/>
        <end position="212"/>
    </location>
</feature>
<evidence type="ECO:0000259" key="2">
    <source>
        <dbReference type="Pfam" id="PF14200"/>
    </source>
</evidence>
<protein>
    <recommendedName>
        <fullName evidence="2">Ricin B lectin domain-containing protein</fullName>
    </recommendedName>
</protein>
<dbReference type="SUPFAM" id="SSF50370">
    <property type="entry name" value="Ricin B-like lectins"/>
    <property type="match status" value="1"/>
</dbReference>
<dbReference type="EMBL" id="CP008953">
    <property type="protein sequence ID" value="AIG76870.1"/>
    <property type="molecule type" value="Genomic_DNA"/>
</dbReference>
<dbReference type="InterPro" id="IPR000772">
    <property type="entry name" value="Ricin_B_lectin"/>
</dbReference>
<feature type="domain" description="Ricin B lectin" evidence="2">
    <location>
        <begin position="107"/>
        <end position="196"/>
    </location>
</feature>
<name>A0A075V2F9_9PSEU</name>
<evidence type="ECO:0000313" key="3">
    <source>
        <dbReference type="EMBL" id="AIG76870.1"/>
    </source>
</evidence>
<dbReference type="Proteomes" id="UP000028492">
    <property type="component" value="Chromosome"/>
</dbReference>
<evidence type="ECO:0000313" key="4">
    <source>
        <dbReference type="Proteomes" id="UP000028492"/>
    </source>
</evidence>